<dbReference type="PROSITE" id="PS51387">
    <property type="entry name" value="FAD_PCMH"/>
    <property type="match status" value="1"/>
</dbReference>
<organism evidence="10">
    <name type="scientific">Phallusia mammillata</name>
    <dbReference type="NCBI Taxonomy" id="59560"/>
    <lineage>
        <taxon>Eukaryota</taxon>
        <taxon>Metazoa</taxon>
        <taxon>Chordata</taxon>
        <taxon>Tunicata</taxon>
        <taxon>Ascidiacea</taxon>
        <taxon>Phlebobranchia</taxon>
        <taxon>Ascidiidae</taxon>
        <taxon>Phallusia</taxon>
    </lineage>
</organism>
<comment type="catalytic activity">
    <reaction evidence="8">
        <text>L-gulono-1,4-lactone + O2 = L-ascorbate + H2O2 + H(+)</text>
        <dbReference type="Rhea" id="RHEA:32363"/>
        <dbReference type="ChEBI" id="CHEBI:15378"/>
        <dbReference type="ChEBI" id="CHEBI:15379"/>
        <dbReference type="ChEBI" id="CHEBI:16240"/>
        <dbReference type="ChEBI" id="CHEBI:17587"/>
        <dbReference type="ChEBI" id="CHEBI:38290"/>
        <dbReference type="EC" id="1.1.3.8"/>
    </reaction>
</comment>
<dbReference type="GO" id="GO:0005789">
    <property type="term" value="C:endoplasmic reticulum membrane"/>
    <property type="evidence" value="ECO:0007669"/>
    <property type="project" value="UniProtKB-SubCell"/>
</dbReference>
<dbReference type="PANTHER" id="PTHR43762">
    <property type="entry name" value="L-GULONOLACTONE OXIDASE"/>
    <property type="match status" value="1"/>
</dbReference>
<evidence type="ECO:0000256" key="1">
    <source>
        <dbReference type="ARBA" id="ARBA00001974"/>
    </source>
</evidence>
<dbReference type="InterPro" id="IPR010031">
    <property type="entry name" value="FAD_lactone_oxidase-like"/>
</dbReference>
<dbReference type="Gene3D" id="1.10.45.10">
    <property type="entry name" value="Vanillyl-alcohol Oxidase, Chain A, domain 4"/>
    <property type="match status" value="1"/>
</dbReference>
<dbReference type="PANTHER" id="PTHR43762:SF8">
    <property type="entry name" value="L-GULONOLACTONE OXIDASE"/>
    <property type="match status" value="1"/>
</dbReference>
<dbReference type="InterPro" id="IPR007173">
    <property type="entry name" value="ALO_C"/>
</dbReference>
<dbReference type="InterPro" id="IPR036318">
    <property type="entry name" value="FAD-bd_PCMH-like_sf"/>
</dbReference>
<evidence type="ECO:0000256" key="2">
    <source>
        <dbReference type="ARBA" id="ARBA00004370"/>
    </source>
</evidence>
<dbReference type="InterPro" id="IPR016167">
    <property type="entry name" value="FAD-bd_PCMH_sub1"/>
</dbReference>
<dbReference type="Pfam" id="PF01565">
    <property type="entry name" value="FAD_binding_4"/>
    <property type="match status" value="1"/>
</dbReference>
<name>A0A6F9DF31_9ASCI</name>
<dbReference type="UniPathway" id="UPA00991">
    <property type="reaction ID" value="UER00939"/>
</dbReference>
<sequence length="461" mass="53135">MKESLMKIPCKNNHYFQNWSQTYSCKPELYFEPRCTDDLRVILLEAKQLKKKVKVVGGGLSPSDIACTNHFMISMKLFNKILEIDKTNCVITVESGVTIYQLNNHVLPSNGLALSNMGSVSGQCVGGIIGTGTHGTGGNFGSFASCVLEVTFMISDGSIIKCSKEKNGELFQAVCCHLGLLGIILVVKIQCEPAFKLHLKQASGLLEDNLVDLKSLISQSQHFRFFWFPHTDYVVNFMADRTKRPLKEGGSWFWSQLVGHYVLEFFLWVSTFFPCLVPFINRLFFKMCYSGSSESVRRSDRVFTFDCLFKQYVTEWAIPQQNTVTVLRKMREWIIANSHVKVHFPVEVRFVKQDGIMLAPSGDEDVTYIGIISFRPYGKIVPHDEWWNFFENLATEYGGKPHWAKAHKVKADDFRRMYPKFDRFMEIRRQLDPTCMFWNDYWRRVMGKDGFHMVAPEKQRL</sequence>
<comment type="similarity">
    <text evidence="3 8">Belongs to the oxygen-dependent FAD-linked oxidoreductase family.</text>
</comment>
<comment type="cofactor">
    <cofactor evidence="1 8">
        <name>FAD</name>
        <dbReference type="ChEBI" id="CHEBI:57692"/>
    </cofactor>
</comment>
<protein>
    <recommendedName>
        <fullName evidence="8">L-gulonolactone oxidase</fullName>
        <shortName evidence="8">LGO</shortName>
        <ecNumber evidence="8">1.1.3.8</ecNumber>
    </recommendedName>
</protein>
<dbReference type="GO" id="GO:0071949">
    <property type="term" value="F:FAD binding"/>
    <property type="evidence" value="ECO:0007669"/>
    <property type="project" value="UniProtKB-UniRule"/>
</dbReference>
<dbReference type="InterPro" id="IPR016169">
    <property type="entry name" value="FAD-bd_PCMH_sub2"/>
</dbReference>
<comment type="subcellular location">
    <subcellularLocation>
        <location evidence="2">Membrane</location>
    </subcellularLocation>
    <subcellularLocation>
        <location evidence="8">Microsome membrane</location>
        <topology evidence="8">Single-pass membrane protein</topology>
    </subcellularLocation>
    <subcellularLocation>
        <location evidence="8">Endoplasmic reticulum membrane</location>
        <topology evidence="8">Single-pass membrane protein</topology>
    </subcellularLocation>
</comment>
<proteinExistence type="evidence at transcript level"/>
<dbReference type="Gene3D" id="3.30.70.2520">
    <property type="match status" value="1"/>
</dbReference>
<evidence type="ECO:0000256" key="5">
    <source>
        <dbReference type="ARBA" id="ARBA00022827"/>
    </source>
</evidence>
<dbReference type="Gene3D" id="3.30.465.10">
    <property type="match status" value="1"/>
</dbReference>
<dbReference type="Pfam" id="PF04030">
    <property type="entry name" value="ALO"/>
    <property type="match status" value="1"/>
</dbReference>
<dbReference type="InterPro" id="IPR006094">
    <property type="entry name" value="Oxid_FAD_bind_N"/>
</dbReference>
<reference evidence="10" key="1">
    <citation type="submission" date="2020-04" db="EMBL/GenBank/DDBJ databases">
        <authorList>
            <person name="Neveu A P."/>
        </authorList>
    </citation>
    <scope>NUCLEOTIDE SEQUENCE</scope>
    <source>
        <tissue evidence="10">Whole embryo</tissue>
    </source>
</reference>
<evidence type="ECO:0000259" key="9">
    <source>
        <dbReference type="PROSITE" id="PS51387"/>
    </source>
</evidence>
<dbReference type="GO" id="GO:0003885">
    <property type="term" value="F:D-arabinono-1,4-lactone oxidase activity"/>
    <property type="evidence" value="ECO:0007669"/>
    <property type="project" value="UniProtKB-UniRule"/>
</dbReference>
<dbReference type="PIRSF" id="PIRSF000136">
    <property type="entry name" value="LGO_GLO"/>
    <property type="match status" value="1"/>
</dbReference>
<accession>A0A6F9DF31</accession>
<evidence type="ECO:0000256" key="8">
    <source>
        <dbReference type="RuleBase" id="RU367158"/>
    </source>
</evidence>
<dbReference type="NCBIfam" id="TIGR01678">
    <property type="entry name" value="FAD_lactone_ox"/>
    <property type="match status" value="1"/>
</dbReference>
<dbReference type="EC" id="1.1.3.8" evidence="8"/>
<keyword evidence="6 8" id="KW-0560">Oxidoreductase</keyword>
<dbReference type="SUPFAM" id="SSF56176">
    <property type="entry name" value="FAD-binding/transporter-associated domain-like"/>
    <property type="match status" value="1"/>
</dbReference>
<dbReference type="InterPro" id="IPR016166">
    <property type="entry name" value="FAD-bd_PCMH"/>
</dbReference>
<dbReference type="InterPro" id="IPR016171">
    <property type="entry name" value="Vanillyl_alc_oxidase_C-sub2"/>
</dbReference>
<keyword evidence="8" id="KW-0492">Microsome</keyword>
<dbReference type="InterPro" id="IPR030654">
    <property type="entry name" value="Sugar_lactone_oxidase"/>
</dbReference>
<evidence type="ECO:0000256" key="6">
    <source>
        <dbReference type="ARBA" id="ARBA00023002"/>
    </source>
</evidence>
<comment type="function">
    <text evidence="8">Oxidizes L-gulono-1,4-lactone to hydrogen peroxide and L-xylo-hexulonolactone which spontaneously isomerizes to L-ascorbate.</text>
</comment>
<comment type="pathway">
    <text evidence="8">Cofactor biosynthesis; L-ascorbate biosynthesis via UDP-alpha-D-glucuronate pathway; L-ascorbate from UDP-alpha-D-glucuronate: step 4/4.</text>
</comment>
<keyword evidence="4 8" id="KW-0285">Flavoprotein</keyword>
<dbReference type="GO" id="GO:0019853">
    <property type="term" value="P:L-ascorbic acid biosynthetic process"/>
    <property type="evidence" value="ECO:0007669"/>
    <property type="project" value="UniProtKB-KW"/>
</dbReference>
<keyword evidence="8" id="KW-0256">Endoplasmic reticulum</keyword>
<keyword evidence="8" id="KW-0060">Ascorbate biosynthesis</keyword>
<dbReference type="Gene3D" id="3.30.43.10">
    <property type="entry name" value="Uridine Diphospho-n-acetylenolpyruvylglucosamine Reductase, domain 2"/>
    <property type="match status" value="1"/>
</dbReference>
<evidence type="ECO:0000256" key="3">
    <source>
        <dbReference type="ARBA" id="ARBA00005466"/>
    </source>
</evidence>
<feature type="domain" description="FAD-binding PCMH-type" evidence="9">
    <location>
        <begin position="23"/>
        <end position="194"/>
    </location>
</feature>
<evidence type="ECO:0000313" key="10">
    <source>
        <dbReference type="EMBL" id="CAB3251409.1"/>
    </source>
</evidence>
<dbReference type="AlphaFoldDB" id="A0A6F9DF31"/>
<gene>
    <name evidence="10" type="primary">Gulo</name>
</gene>
<evidence type="ECO:0000256" key="7">
    <source>
        <dbReference type="ARBA" id="ARBA00023136"/>
    </source>
</evidence>
<keyword evidence="7" id="KW-0472">Membrane</keyword>
<evidence type="ECO:0000256" key="4">
    <source>
        <dbReference type="ARBA" id="ARBA00022630"/>
    </source>
</evidence>
<dbReference type="EMBL" id="LR785653">
    <property type="protein sequence ID" value="CAB3251409.1"/>
    <property type="molecule type" value="mRNA"/>
</dbReference>
<keyword evidence="5 8" id="KW-0274">FAD</keyword>
<dbReference type="GO" id="GO:0050105">
    <property type="term" value="F:L-gulonolactone oxidase activity"/>
    <property type="evidence" value="ECO:0007669"/>
    <property type="project" value="UniProtKB-EC"/>
</dbReference>